<dbReference type="InterPro" id="IPR011701">
    <property type="entry name" value="MFS"/>
</dbReference>
<feature type="transmembrane region" description="Helical" evidence="7">
    <location>
        <begin position="233"/>
        <end position="251"/>
    </location>
</feature>
<evidence type="ECO:0000256" key="4">
    <source>
        <dbReference type="ARBA" id="ARBA00022692"/>
    </source>
</evidence>
<dbReference type="InterPro" id="IPR005829">
    <property type="entry name" value="Sugar_transporter_CS"/>
</dbReference>
<name>A0A841DV85_9ACTN</name>
<evidence type="ECO:0000256" key="7">
    <source>
        <dbReference type="SAM" id="Phobius"/>
    </source>
</evidence>
<dbReference type="CDD" id="cd17321">
    <property type="entry name" value="MFS_MMR_MDR_like"/>
    <property type="match status" value="1"/>
</dbReference>
<feature type="transmembrane region" description="Helical" evidence="7">
    <location>
        <begin position="360"/>
        <end position="380"/>
    </location>
</feature>
<feature type="transmembrane region" description="Helical" evidence="7">
    <location>
        <begin position="169"/>
        <end position="190"/>
    </location>
</feature>
<feature type="transmembrane region" description="Helical" evidence="7">
    <location>
        <begin position="336"/>
        <end position="354"/>
    </location>
</feature>
<dbReference type="InterPro" id="IPR036259">
    <property type="entry name" value="MFS_trans_sf"/>
</dbReference>
<dbReference type="GO" id="GO:0005886">
    <property type="term" value="C:plasma membrane"/>
    <property type="evidence" value="ECO:0007669"/>
    <property type="project" value="UniProtKB-SubCell"/>
</dbReference>
<dbReference type="Proteomes" id="UP000558997">
    <property type="component" value="Unassembled WGS sequence"/>
</dbReference>
<evidence type="ECO:0000259" key="8">
    <source>
        <dbReference type="PROSITE" id="PS50850"/>
    </source>
</evidence>
<feature type="transmembrane region" description="Helical" evidence="7">
    <location>
        <begin position="306"/>
        <end position="324"/>
    </location>
</feature>
<feature type="transmembrane region" description="Helical" evidence="7">
    <location>
        <begin position="433"/>
        <end position="455"/>
    </location>
</feature>
<evidence type="ECO:0000313" key="10">
    <source>
        <dbReference type="Proteomes" id="UP000558997"/>
    </source>
</evidence>
<dbReference type="GO" id="GO:0022857">
    <property type="term" value="F:transmembrane transporter activity"/>
    <property type="evidence" value="ECO:0007669"/>
    <property type="project" value="InterPro"/>
</dbReference>
<evidence type="ECO:0000256" key="1">
    <source>
        <dbReference type="ARBA" id="ARBA00004651"/>
    </source>
</evidence>
<evidence type="ECO:0000256" key="5">
    <source>
        <dbReference type="ARBA" id="ARBA00022989"/>
    </source>
</evidence>
<comment type="subcellular location">
    <subcellularLocation>
        <location evidence="1">Cell membrane</location>
        <topology evidence="1">Multi-pass membrane protein</topology>
    </subcellularLocation>
</comment>
<dbReference type="PANTHER" id="PTHR42718:SF46">
    <property type="entry name" value="BLR6921 PROTEIN"/>
    <property type="match status" value="1"/>
</dbReference>
<evidence type="ECO:0000256" key="6">
    <source>
        <dbReference type="ARBA" id="ARBA00023136"/>
    </source>
</evidence>
<evidence type="ECO:0000256" key="3">
    <source>
        <dbReference type="ARBA" id="ARBA00022475"/>
    </source>
</evidence>
<dbReference type="AlphaFoldDB" id="A0A841DV85"/>
<sequence>MTQTDLTPQVERRWWALGAVATAQLMVGIDLTIVNIALPSMQTDLGMPDSSRQWVITLFALGYGGLLLLGGRMSDLIGRRRALLVGLTGFALASALGGAATGGAMLLTGRALQGVFGALLTPAVLATLAASFPSPAERGKAFGIYGAVMGSASGLGILAGGVLTEYLDWRWAMYVNLPIAALAAAGVLFAVPPVERTSGVRIDVLGALLATTGLMAVVFGFGRAESDGWSAPATYASLAAGVVLLVTFLAVQARVASPLLPLRVVRDRKRGGSYLAVFSLAIGMFAALFFLTFYLQTVRHYSPIKAGLSFLPLTVGLMVGVRAVSRLLARASVRSLICPGLLTIAAGLALLGLLRPESNYWLQVMPVFLLVGLGAGWVLVTANSTATLGAGPDSAVAGAMVMTSQQVGASLGTALLSTVAGTVAAHSDAVHGFNVAGVGAASFLVVAAFVVYWVLSDRSPDHSR</sequence>
<dbReference type="PROSITE" id="PS50850">
    <property type="entry name" value="MFS"/>
    <property type="match status" value="1"/>
</dbReference>
<keyword evidence="6 7" id="KW-0472">Membrane</keyword>
<keyword evidence="2" id="KW-0813">Transport</keyword>
<feature type="transmembrane region" description="Helical" evidence="7">
    <location>
        <begin position="14"/>
        <end position="34"/>
    </location>
</feature>
<feature type="transmembrane region" description="Helical" evidence="7">
    <location>
        <begin position="54"/>
        <end position="71"/>
    </location>
</feature>
<feature type="domain" description="Major facilitator superfamily (MFS) profile" evidence="8">
    <location>
        <begin position="16"/>
        <end position="459"/>
    </location>
</feature>
<evidence type="ECO:0000313" key="9">
    <source>
        <dbReference type="EMBL" id="MBB5980187.1"/>
    </source>
</evidence>
<feature type="transmembrane region" description="Helical" evidence="7">
    <location>
        <begin position="142"/>
        <end position="163"/>
    </location>
</feature>
<feature type="transmembrane region" description="Helical" evidence="7">
    <location>
        <begin position="202"/>
        <end position="221"/>
    </location>
</feature>
<feature type="transmembrane region" description="Helical" evidence="7">
    <location>
        <begin position="407"/>
        <end position="427"/>
    </location>
</feature>
<evidence type="ECO:0000256" key="2">
    <source>
        <dbReference type="ARBA" id="ARBA00022448"/>
    </source>
</evidence>
<dbReference type="PANTHER" id="PTHR42718">
    <property type="entry name" value="MAJOR FACILITATOR SUPERFAMILY MULTIDRUG TRANSPORTER MFSC"/>
    <property type="match status" value="1"/>
</dbReference>
<dbReference type="SUPFAM" id="SSF103473">
    <property type="entry name" value="MFS general substrate transporter"/>
    <property type="match status" value="1"/>
</dbReference>
<reference evidence="9 10" key="1">
    <citation type="submission" date="2020-08" db="EMBL/GenBank/DDBJ databases">
        <title>Sequencing the genomes of 1000 actinobacteria strains.</title>
        <authorList>
            <person name="Klenk H.-P."/>
        </authorList>
    </citation>
    <scope>NUCLEOTIDE SEQUENCE [LARGE SCALE GENOMIC DNA]</scope>
    <source>
        <strain evidence="9 10">DSM 17294</strain>
    </source>
</reference>
<dbReference type="InterPro" id="IPR020846">
    <property type="entry name" value="MFS_dom"/>
</dbReference>
<keyword evidence="4 7" id="KW-0812">Transmembrane</keyword>
<keyword evidence="5 7" id="KW-1133">Transmembrane helix</keyword>
<keyword evidence="3" id="KW-1003">Cell membrane</keyword>
<keyword evidence="10" id="KW-1185">Reference proteome</keyword>
<feature type="transmembrane region" description="Helical" evidence="7">
    <location>
        <begin position="111"/>
        <end position="130"/>
    </location>
</feature>
<gene>
    <name evidence="9" type="ORF">HDA44_003528</name>
</gene>
<dbReference type="Gene3D" id="1.20.1720.10">
    <property type="entry name" value="Multidrug resistance protein D"/>
    <property type="match status" value="1"/>
</dbReference>
<comment type="caution">
    <text evidence="9">The sequence shown here is derived from an EMBL/GenBank/DDBJ whole genome shotgun (WGS) entry which is preliminary data.</text>
</comment>
<dbReference type="Gene3D" id="1.20.1250.20">
    <property type="entry name" value="MFS general substrate transporter like domains"/>
    <property type="match status" value="1"/>
</dbReference>
<feature type="transmembrane region" description="Helical" evidence="7">
    <location>
        <begin position="83"/>
        <end position="105"/>
    </location>
</feature>
<proteinExistence type="predicted"/>
<dbReference type="EMBL" id="JACHNF010000001">
    <property type="protein sequence ID" value="MBB5980187.1"/>
    <property type="molecule type" value="Genomic_DNA"/>
</dbReference>
<accession>A0A841DV85</accession>
<dbReference type="PROSITE" id="PS00216">
    <property type="entry name" value="SUGAR_TRANSPORT_1"/>
    <property type="match status" value="1"/>
</dbReference>
<dbReference type="RefSeq" id="WP_184835725.1">
    <property type="nucleotide sequence ID" value="NZ_BAAAVN010000007.1"/>
</dbReference>
<dbReference type="Pfam" id="PF07690">
    <property type="entry name" value="MFS_1"/>
    <property type="match status" value="1"/>
</dbReference>
<feature type="transmembrane region" description="Helical" evidence="7">
    <location>
        <begin position="272"/>
        <end position="294"/>
    </location>
</feature>
<protein>
    <submittedName>
        <fullName evidence="9">EmrB/QacA subfamily drug resistance transporter</fullName>
    </submittedName>
</protein>
<organism evidence="9 10">
    <name type="scientific">Kribbella solani</name>
    <dbReference type="NCBI Taxonomy" id="236067"/>
    <lineage>
        <taxon>Bacteria</taxon>
        <taxon>Bacillati</taxon>
        <taxon>Actinomycetota</taxon>
        <taxon>Actinomycetes</taxon>
        <taxon>Propionibacteriales</taxon>
        <taxon>Kribbellaceae</taxon>
        <taxon>Kribbella</taxon>
    </lineage>
</organism>